<name>A0AAX2UIF2_9BACT</name>
<evidence type="ECO:0000313" key="2">
    <source>
        <dbReference type="EMBL" id="TXK58742.1"/>
    </source>
</evidence>
<dbReference type="EMBL" id="VDBS01000073">
    <property type="protein sequence ID" value="TNB55562.1"/>
    <property type="molecule type" value="Genomic_DNA"/>
</dbReference>
<keyword evidence="4" id="KW-1185">Reference proteome</keyword>
<organism evidence="1 3">
    <name type="scientific">Campylobacter helveticus</name>
    <dbReference type="NCBI Taxonomy" id="28898"/>
    <lineage>
        <taxon>Bacteria</taxon>
        <taxon>Pseudomonadati</taxon>
        <taxon>Campylobacterota</taxon>
        <taxon>Epsilonproteobacteria</taxon>
        <taxon>Campylobacterales</taxon>
        <taxon>Campylobacteraceae</taxon>
        <taxon>Campylobacter</taxon>
    </lineage>
</organism>
<reference evidence="1 3" key="1">
    <citation type="submission" date="2019-05" db="EMBL/GenBank/DDBJ databases">
        <title>Draft genomes of eight strains of Campylobacter helveticus isolated from cats and a dog in New Zealand.</title>
        <authorList>
            <person name="Bojanic K."/>
            <person name="Midwinter A.C."/>
            <person name="Biggs P.J."/>
            <person name="Acke E."/>
            <person name="Cornelius A.J."/>
            <person name="Marshall J.C."/>
        </authorList>
    </citation>
    <scope>NUCLEOTIDE SEQUENCE [LARGE SCALE GENOMIC DNA]</scope>
    <source>
        <strain evidence="1 3">ACP123b</strain>
    </source>
</reference>
<dbReference type="Proteomes" id="UP000321317">
    <property type="component" value="Unassembled WGS sequence"/>
</dbReference>
<dbReference type="PANTHER" id="PTHR37024:SF5">
    <property type="entry name" value="IMPA N-TERMINAL DOMAIN-CONTAINING PROTEIN"/>
    <property type="match status" value="1"/>
</dbReference>
<dbReference type="EMBL" id="VRMA01000025">
    <property type="protein sequence ID" value="TXK58742.1"/>
    <property type="molecule type" value="Genomic_DNA"/>
</dbReference>
<evidence type="ECO:0000313" key="4">
    <source>
        <dbReference type="Proteomes" id="UP000321317"/>
    </source>
</evidence>
<dbReference type="Proteomes" id="UP000306813">
    <property type="component" value="Unassembled WGS sequence"/>
</dbReference>
<dbReference type="AlphaFoldDB" id="A0AAX2UIF2"/>
<dbReference type="GeneID" id="52036613"/>
<dbReference type="Pfam" id="PF16989">
    <property type="entry name" value="T6SS_VasJ"/>
    <property type="match status" value="1"/>
</dbReference>
<dbReference type="InterPro" id="IPR017739">
    <property type="entry name" value="T6SS-assoc_VCA0119"/>
</dbReference>
<dbReference type="KEGG" id="chv:CHELV3228_0708"/>
<proteinExistence type="predicted"/>
<dbReference type="RefSeq" id="WP_082199563.1">
    <property type="nucleotide sequence ID" value="NZ_CAUWMG010000048.1"/>
</dbReference>
<reference evidence="2 4" key="2">
    <citation type="submission" date="2019-08" db="EMBL/GenBank/DDBJ databases">
        <title>Rapid identification of Enteric Bacteria from Whole Genome Sequences (WGS) using Average Nucleotide Identity (ANI).</title>
        <authorList>
            <person name="Lane C."/>
        </authorList>
    </citation>
    <scope>NUCLEOTIDE SEQUENCE [LARGE SCALE GENOMIC DNA]</scope>
    <source>
        <strain evidence="2 4">D4984</strain>
    </source>
</reference>
<protein>
    <submittedName>
        <fullName evidence="1">Nucleobase:cation symporter</fullName>
    </submittedName>
</protein>
<dbReference type="PANTHER" id="PTHR37024">
    <property type="entry name" value="TYPE VI SECRETION SYSTEM DUF2094 AND IMPA-RELATED DOMAIN PROTEIN"/>
    <property type="match status" value="1"/>
</dbReference>
<sequence>MSFYEKVEENLDHLELYQLLENEMSKYKTLNHESIKWDKVYECSLELLEQHTIDAKIANYFMLSCLVLKNELCFDKLLKYYENFMQILTQSPNNFGDTKNQILQKKKIKNMSDYFIAEFNKNEFKVSQKINLEFAKLFEELEVLLECKFAKLQIHQKQNIDGKTNVSSPIKQVNVDLKNTNLNSLNDREYRALFLNLANELLQNNADDINAYAFFVEAMWGRIKLMPEHNDYITRIRYVDKNVIKILLESKDNELEHIKIFMENLALNPFWIEGVKLFCEFLEKRKKNTALKLLIVLVSDFITKFENISKLRFESGELMCREEIFNYFVRQEPNSHKNTPNPKNVKKQKEFEQALFDINNENYDNSLFYNINALLDMAKLFEEKEMPKNAKIIYIQLKELMEKTLLKDYLLDDYQKAKARAEKK</sequence>
<comment type="caution">
    <text evidence="1">The sequence shown here is derived from an EMBL/GenBank/DDBJ whole genome shotgun (WGS) entry which is preliminary data.</text>
</comment>
<evidence type="ECO:0000313" key="3">
    <source>
        <dbReference type="Proteomes" id="UP000306813"/>
    </source>
</evidence>
<evidence type="ECO:0000313" key="1">
    <source>
        <dbReference type="EMBL" id="TNB55562.1"/>
    </source>
</evidence>
<accession>A0AAX2UIF2</accession>
<gene>
    <name evidence="1" type="ORF">FDW42_08960</name>
    <name evidence="2" type="ORF">FVD16_02330</name>
</gene>